<feature type="domain" description="Glycosyl hydrolase family 95 catalytic" evidence="2">
    <location>
        <begin position="306"/>
        <end position="612"/>
    </location>
</feature>
<dbReference type="RefSeq" id="WP_344592226.1">
    <property type="nucleotide sequence ID" value="NZ_BAAARW010000020.1"/>
</dbReference>
<dbReference type="InterPro" id="IPR054363">
    <property type="entry name" value="GH95_cat"/>
</dbReference>
<dbReference type="PANTHER" id="PTHR31084:SF0">
    <property type="entry name" value="ALPHA-L-FUCOSIDASE 2"/>
    <property type="match status" value="1"/>
</dbReference>
<dbReference type="PANTHER" id="PTHR31084">
    <property type="entry name" value="ALPHA-L-FUCOSIDASE 2"/>
    <property type="match status" value="1"/>
</dbReference>
<sequence>MTKPLPPSRRGFLGGVLGTAAAAGIAQVPAEPAAAEPAAVGLRDMTDRAWERFLAEQDLRWARLPRTWYEGPFLGDGFLGSMVYQEPGGKGLRFTVHHSRVQDHRPQFGNEWGVARLPVGNLTLEPVGEITGVDLRLDLWNAELRGTITTGKGRIGLRAFVESGRSLLAVAVRPSEGERGVRLTFRPSKAISPRTIREDPPKDFQLNPDPGTRTEGGVTLVTQPMVAGGQTATAHRERADDGERVLYLSVAHTFPDTNAEREALDAVRSAPGITRLTREHRTWWHRFYRKSFISVPDGLLQSFYWIQLYKLASAARAEAPIMATTGPWLEPTPWPSVWNNLNSQLEYWPVYGSNHLELDPIPRSLKTYQQTLVSALRPEFRHDSMGLRRSTDAQFDDAGYVGAPGYSSPDPEIGNLPWLLHNAWLTYRHSMDERVLRETVFPILRRAMNYYLHFLAPGDDGRLHLPPTFSPEYGTAPDCNYDLALIRWSCRTLLDSAERLGVDDPLAPRWKEVFDKLVDYPVDGNGFMVGTGVPFAKSHRHYSHMLAVYPLYLVNWEQPENRDLIDRSLKHWIGFEGALRGYSFTGASSISATMGRGDDALKYLREFVARFAQPNTHYYEAGPVIETPLSGAQSLHDMLCQSWGGTIRVFPAVPGAWRDVTLHDFRAEGAFLVSAVRKDGVTQFVRVRSLAGEPCRLRHGLPGKPVVRAAHGRPPRWRDVGGGTIEIDLARGQEAVVHAEGTRPDLVIAPVRVTVPAQPWGLGPLPPSGQAVPVELAGHFDNDGVTSEFYMGDGDFDGSGNTYPAAALPQTGRVTDDGIEFLFVNDVEGTKNNLTASGQTIPVPAGKYARLHLLGASDNGNTDATMTAVYADGSTATLPLRLTDWKSGPAYGESEAIRAPQHHSRTGAKDVKVAIFHQKADLDPAKELKELRLPSLPRPRPHLFAVSLERPRS</sequence>
<evidence type="ECO:0000313" key="3">
    <source>
        <dbReference type="EMBL" id="GAA2431326.1"/>
    </source>
</evidence>
<name>A0ABN3JLI7_9ACTN</name>
<dbReference type="InterPro" id="IPR008928">
    <property type="entry name" value="6-hairpin_glycosidase_sf"/>
</dbReference>
<comment type="caution">
    <text evidence="3">The sequence shown here is derived from an EMBL/GenBank/DDBJ whole genome shotgun (WGS) entry which is preliminary data.</text>
</comment>
<gene>
    <name evidence="3" type="ORF">GCM10010191_51380</name>
</gene>
<accession>A0ABN3JLI7</accession>
<keyword evidence="4" id="KW-1185">Reference proteome</keyword>
<dbReference type="InterPro" id="IPR006311">
    <property type="entry name" value="TAT_signal"/>
</dbReference>
<dbReference type="EMBL" id="BAAARW010000020">
    <property type="protein sequence ID" value="GAA2431326.1"/>
    <property type="molecule type" value="Genomic_DNA"/>
</dbReference>
<protein>
    <recommendedName>
        <fullName evidence="2">Glycosyl hydrolase family 95 catalytic domain-containing protein</fullName>
    </recommendedName>
</protein>
<evidence type="ECO:0000259" key="2">
    <source>
        <dbReference type="Pfam" id="PF22124"/>
    </source>
</evidence>
<dbReference type="PROSITE" id="PS51318">
    <property type="entry name" value="TAT"/>
    <property type="match status" value="1"/>
</dbReference>
<proteinExistence type="predicted"/>
<dbReference type="InterPro" id="IPR012341">
    <property type="entry name" value="6hp_glycosidase-like_sf"/>
</dbReference>
<dbReference type="SUPFAM" id="SSF48208">
    <property type="entry name" value="Six-hairpin glycosidases"/>
    <property type="match status" value="1"/>
</dbReference>
<organism evidence="3 4">
    <name type="scientific">Actinomadura vinacea</name>
    <dbReference type="NCBI Taxonomy" id="115336"/>
    <lineage>
        <taxon>Bacteria</taxon>
        <taxon>Bacillati</taxon>
        <taxon>Actinomycetota</taxon>
        <taxon>Actinomycetes</taxon>
        <taxon>Streptosporangiales</taxon>
        <taxon>Thermomonosporaceae</taxon>
        <taxon>Actinomadura</taxon>
    </lineage>
</organism>
<dbReference type="Proteomes" id="UP001501231">
    <property type="component" value="Unassembled WGS sequence"/>
</dbReference>
<evidence type="ECO:0000313" key="4">
    <source>
        <dbReference type="Proteomes" id="UP001501231"/>
    </source>
</evidence>
<evidence type="ECO:0000256" key="1">
    <source>
        <dbReference type="SAM" id="MobiDB-lite"/>
    </source>
</evidence>
<dbReference type="Gene3D" id="1.50.10.10">
    <property type="match status" value="1"/>
</dbReference>
<reference evidence="3 4" key="1">
    <citation type="journal article" date="2019" name="Int. J. Syst. Evol. Microbiol.">
        <title>The Global Catalogue of Microorganisms (GCM) 10K type strain sequencing project: providing services to taxonomists for standard genome sequencing and annotation.</title>
        <authorList>
            <consortium name="The Broad Institute Genomics Platform"/>
            <consortium name="The Broad Institute Genome Sequencing Center for Infectious Disease"/>
            <person name="Wu L."/>
            <person name="Ma J."/>
        </authorList>
    </citation>
    <scope>NUCLEOTIDE SEQUENCE [LARGE SCALE GENOMIC DNA]</scope>
    <source>
        <strain evidence="3 4">JCM 3325</strain>
    </source>
</reference>
<feature type="region of interest" description="Disordered" evidence="1">
    <location>
        <begin position="193"/>
        <end position="217"/>
    </location>
</feature>
<dbReference type="Pfam" id="PF22124">
    <property type="entry name" value="Glyco_hydro_95_cat"/>
    <property type="match status" value="1"/>
</dbReference>